<evidence type="ECO:0000256" key="18">
    <source>
        <dbReference type="SAM" id="MobiDB-lite"/>
    </source>
</evidence>
<evidence type="ECO:0000256" key="5">
    <source>
        <dbReference type="ARBA" id="ARBA00022722"/>
    </source>
</evidence>
<dbReference type="InterPro" id="IPR037315">
    <property type="entry name" value="EXO1_H3TH"/>
</dbReference>
<dbReference type="InterPro" id="IPR006085">
    <property type="entry name" value="XPG_DNA_repair_N"/>
</dbReference>
<keyword evidence="9 17" id="KW-0228">DNA excision</keyword>
<evidence type="ECO:0000256" key="3">
    <source>
        <dbReference type="ARBA" id="ARBA00020324"/>
    </source>
</evidence>
<proteinExistence type="inferred from homology"/>
<feature type="domain" description="XPG-I" evidence="19">
    <location>
        <begin position="140"/>
        <end position="213"/>
    </location>
</feature>
<dbReference type="Gene3D" id="1.10.150.20">
    <property type="entry name" value="5' to 3' exonuclease, C-terminal subdomain"/>
    <property type="match status" value="1"/>
</dbReference>
<dbReference type="SUPFAM" id="SSF88723">
    <property type="entry name" value="PIN domain-like"/>
    <property type="match status" value="1"/>
</dbReference>
<keyword evidence="12 17" id="KW-0460">Magnesium</keyword>
<dbReference type="EC" id="3.1.-.-" evidence="17"/>
<evidence type="ECO:0000256" key="2">
    <source>
        <dbReference type="ARBA" id="ARBA00010563"/>
    </source>
</evidence>
<comment type="function">
    <text evidence="17">5'-&gt;3' double-stranded DNA exonuclease which may also possess a cryptic 3'-&gt;5' double-stranded DNA exonuclease activity. Functions in DNA mismatch repair.</text>
</comment>
<evidence type="ECO:0000256" key="16">
    <source>
        <dbReference type="ARBA" id="ARBA00023242"/>
    </source>
</evidence>
<dbReference type="GO" id="GO:0005634">
    <property type="term" value="C:nucleus"/>
    <property type="evidence" value="ECO:0007669"/>
    <property type="project" value="UniProtKB-SubCell"/>
</dbReference>
<evidence type="ECO:0000313" key="21">
    <source>
        <dbReference type="EMBL" id="KAJ1527462.1"/>
    </source>
</evidence>
<protein>
    <recommendedName>
        <fullName evidence="3 17">Exonuclease 1</fullName>
        <ecNumber evidence="17">3.1.-.-</ecNumber>
    </recommendedName>
</protein>
<feature type="compositionally biased region" description="Polar residues" evidence="18">
    <location>
        <begin position="455"/>
        <end position="465"/>
    </location>
</feature>
<evidence type="ECO:0000256" key="7">
    <source>
        <dbReference type="ARBA" id="ARBA00022759"/>
    </source>
</evidence>
<dbReference type="FunFam" id="3.40.50.1010:FF:000002">
    <property type="entry name" value="Exonuclease 1, putative"/>
    <property type="match status" value="1"/>
</dbReference>
<keyword evidence="11 17" id="KW-0269">Exonuclease</keyword>
<dbReference type="Proteomes" id="UP001075354">
    <property type="component" value="Chromosome 5"/>
</dbReference>
<dbReference type="GO" id="GO:0006298">
    <property type="term" value="P:mismatch repair"/>
    <property type="evidence" value="ECO:0007669"/>
    <property type="project" value="TreeGrafter"/>
</dbReference>
<comment type="similarity">
    <text evidence="2 17">Belongs to the XPG/RAD2 endonuclease family. EXO1 subfamily.</text>
</comment>
<feature type="compositionally biased region" description="Polar residues" evidence="18">
    <location>
        <begin position="709"/>
        <end position="722"/>
    </location>
</feature>
<dbReference type="InterPro" id="IPR008918">
    <property type="entry name" value="HhH2"/>
</dbReference>
<evidence type="ECO:0000259" key="19">
    <source>
        <dbReference type="SMART" id="SM00484"/>
    </source>
</evidence>
<dbReference type="CDD" id="cd09908">
    <property type="entry name" value="H3TH_EXO1"/>
    <property type="match status" value="1"/>
</dbReference>
<dbReference type="GO" id="GO:0003677">
    <property type="term" value="F:DNA binding"/>
    <property type="evidence" value="ECO:0007669"/>
    <property type="project" value="UniProtKB-UniRule"/>
</dbReference>
<keyword evidence="8 17" id="KW-0227">DNA damage</keyword>
<keyword evidence="5 17" id="KW-0540">Nuclease</keyword>
<evidence type="ECO:0000256" key="14">
    <source>
        <dbReference type="ARBA" id="ARBA00023125"/>
    </source>
</evidence>
<dbReference type="GO" id="GO:0046872">
    <property type="term" value="F:metal ion binding"/>
    <property type="evidence" value="ECO:0007669"/>
    <property type="project" value="UniProtKB-UniRule"/>
</dbReference>
<evidence type="ECO:0000256" key="12">
    <source>
        <dbReference type="ARBA" id="ARBA00022842"/>
    </source>
</evidence>
<keyword evidence="14 17" id="KW-0238">DNA-binding</keyword>
<sequence>MGITGLLPMLEKSKVSRPANIKEFEGCTVAADAYCWLHKGAFSCADKLARGEQTDMYVQFCMKYVNMLLANGIKPILVFDGRHLPAKAHTEKKRRERREENRKQAANLLRQGHTTEALSFLRRCIDVTHKMALTVMQECRRRNVDCIVAPYEADAQLAFFSLEGIADVIVTEDSDLLLFGCKKVLFKLDLAGNGILVDQDKLYLSMGPRPETYSFDKFRYMCILSGCDYLDSLPGIGLGKACKFISRTQDPDIHKALCRLPSQLNIRGLTVSPEYRDEFLKANAMFKHQLVFDTIMRKARPLTPHQSVHPGSPLAGGPLPGCVPEFDEETSYQLALGNLDPFKLEKVDEYDPYLPRNENQGVKTQGWSQTAVAPHPSIWDPKFIEKAAKPVTKVAPSFMPSDSRPMTKGITRAVDTKDLVKQTRKRPLEEDAVSAVAKRHSIDRIDMLTSLYTSPVSTKTSNVPSLPTPESPDVSSSLESPTSPVFSGKKYICMYYNRSKNPFSKSAKSEDVDEYIKEEKSSNPPTRFGALNKFARATQRTSTEGKPIVQSRYFKGSSVEETKDPVSSLLRDVSNTIEDNVDIMDSYFQIYRKNSDEQPKAKIHKRPLFASISSAPKEQSEESENDNQSKCTSFPADAVLKNISDKFKKVLCPVLKTSPSKNPFKKDDTVNKGCDSVDNPLGECEGFKYQQVIADEDENCDVDDPGFESSASLTPCTPNKVFSQPDDGFESPSKTSCLKKSPSAVTSKQPTPRQSKPSCRTPGLKKSSVPAQGQSKLSAFGFTPK</sequence>
<comment type="caution">
    <text evidence="21">The sequence shown here is derived from an EMBL/GenBank/DDBJ whole genome shotgun (WGS) entry which is preliminary data.</text>
</comment>
<evidence type="ECO:0000256" key="9">
    <source>
        <dbReference type="ARBA" id="ARBA00022769"/>
    </source>
</evidence>
<dbReference type="CDD" id="cd09857">
    <property type="entry name" value="PIN_EXO1"/>
    <property type="match status" value="1"/>
</dbReference>
<evidence type="ECO:0000256" key="1">
    <source>
        <dbReference type="ARBA" id="ARBA00004123"/>
    </source>
</evidence>
<keyword evidence="22" id="KW-1185">Reference proteome</keyword>
<dbReference type="SMART" id="SM00485">
    <property type="entry name" value="XPGN"/>
    <property type="match status" value="1"/>
</dbReference>
<keyword evidence="16 17" id="KW-0539">Nucleus</keyword>
<dbReference type="PANTHER" id="PTHR11081">
    <property type="entry name" value="FLAP ENDONUCLEASE FAMILY MEMBER"/>
    <property type="match status" value="1"/>
</dbReference>
<evidence type="ECO:0000256" key="10">
    <source>
        <dbReference type="ARBA" id="ARBA00022801"/>
    </source>
</evidence>
<evidence type="ECO:0000256" key="8">
    <source>
        <dbReference type="ARBA" id="ARBA00022763"/>
    </source>
</evidence>
<comment type="subcellular location">
    <subcellularLocation>
        <location evidence="1 17">Nucleus</location>
    </subcellularLocation>
</comment>
<feature type="domain" description="XPG N-terminal" evidence="20">
    <location>
        <begin position="1"/>
        <end position="101"/>
    </location>
</feature>
<evidence type="ECO:0000256" key="6">
    <source>
        <dbReference type="ARBA" id="ARBA00022723"/>
    </source>
</evidence>
<dbReference type="SMART" id="SM00279">
    <property type="entry name" value="HhH2"/>
    <property type="match status" value="1"/>
</dbReference>
<name>A0AAV7XRU8_9NEOP</name>
<dbReference type="Pfam" id="PF00867">
    <property type="entry name" value="XPG_I"/>
    <property type="match status" value="1"/>
</dbReference>
<dbReference type="PRINTS" id="PR00853">
    <property type="entry name" value="XPGRADSUPER"/>
</dbReference>
<keyword evidence="13 17" id="KW-0267">Excision nuclease</keyword>
<evidence type="ECO:0000256" key="17">
    <source>
        <dbReference type="RuleBase" id="RU910737"/>
    </source>
</evidence>
<gene>
    <name evidence="21" type="ORF">ONE63_007437</name>
</gene>
<reference evidence="21" key="1">
    <citation type="submission" date="2022-12" db="EMBL/GenBank/DDBJ databases">
        <title>Chromosome-level genome assembly of the bean flower thrips Megalurothrips usitatus.</title>
        <authorList>
            <person name="Ma L."/>
            <person name="Liu Q."/>
            <person name="Li H."/>
            <person name="Cai W."/>
        </authorList>
    </citation>
    <scope>NUCLEOTIDE SEQUENCE</scope>
    <source>
        <strain evidence="21">Cailab_2022a</strain>
    </source>
</reference>
<dbReference type="InterPro" id="IPR006084">
    <property type="entry name" value="XPG/Rad2"/>
</dbReference>
<keyword evidence="7" id="KW-0255">Endonuclease</keyword>
<evidence type="ECO:0000256" key="4">
    <source>
        <dbReference type="ARBA" id="ARBA00022553"/>
    </source>
</evidence>
<keyword evidence="4" id="KW-0597">Phosphoprotein</keyword>
<keyword evidence="10 17" id="KW-0378">Hydrolase</keyword>
<keyword evidence="6 17" id="KW-0479">Metal-binding</keyword>
<dbReference type="AlphaFoldDB" id="A0AAV7XRU8"/>
<dbReference type="GO" id="GO:0017108">
    <property type="term" value="F:5'-flap endonuclease activity"/>
    <property type="evidence" value="ECO:0007669"/>
    <property type="project" value="TreeGrafter"/>
</dbReference>
<dbReference type="FunFam" id="1.10.150.20:FF:000011">
    <property type="entry name" value="exonuclease 1"/>
    <property type="match status" value="1"/>
</dbReference>
<accession>A0AAV7XRU8</accession>
<dbReference type="PANTHER" id="PTHR11081:SF8">
    <property type="entry name" value="EXONUCLEASE 1"/>
    <property type="match status" value="1"/>
</dbReference>
<dbReference type="GO" id="GO:0006310">
    <property type="term" value="P:DNA recombination"/>
    <property type="evidence" value="ECO:0007669"/>
    <property type="project" value="TreeGrafter"/>
</dbReference>
<evidence type="ECO:0000256" key="15">
    <source>
        <dbReference type="ARBA" id="ARBA00023204"/>
    </source>
</evidence>
<feature type="compositionally biased region" description="Polar residues" evidence="18">
    <location>
        <begin position="732"/>
        <end position="758"/>
    </location>
</feature>
<organism evidence="21 22">
    <name type="scientific">Megalurothrips usitatus</name>
    <name type="common">bean blossom thrips</name>
    <dbReference type="NCBI Taxonomy" id="439358"/>
    <lineage>
        <taxon>Eukaryota</taxon>
        <taxon>Metazoa</taxon>
        <taxon>Ecdysozoa</taxon>
        <taxon>Arthropoda</taxon>
        <taxon>Hexapoda</taxon>
        <taxon>Insecta</taxon>
        <taxon>Pterygota</taxon>
        <taxon>Neoptera</taxon>
        <taxon>Paraneoptera</taxon>
        <taxon>Thysanoptera</taxon>
        <taxon>Terebrantia</taxon>
        <taxon>Thripoidea</taxon>
        <taxon>Thripidae</taxon>
        <taxon>Megalurothrips</taxon>
    </lineage>
</organism>
<dbReference type="Pfam" id="PF00752">
    <property type="entry name" value="XPG_N"/>
    <property type="match status" value="1"/>
</dbReference>
<dbReference type="SMART" id="SM00484">
    <property type="entry name" value="XPGI"/>
    <property type="match status" value="1"/>
</dbReference>
<dbReference type="GO" id="GO:0035312">
    <property type="term" value="F:5'-3' DNA exonuclease activity"/>
    <property type="evidence" value="ECO:0007669"/>
    <property type="project" value="UniProtKB-UniRule"/>
</dbReference>
<evidence type="ECO:0000259" key="20">
    <source>
        <dbReference type="SMART" id="SM00485"/>
    </source>
</evidence>
<dbReference type="SUPFAM" id="SSF47807">
    <property type="entry name" value="5' to 3' exonuclease, C-terminal subdomain"/>
    <property type="match status" value="1"/>
</dbReference>
<dbReference type="PROSITE" id="PS00841">
    <property type="entry name" value="XPG_1"/>
    <property type="match status" value="1"/>
</dbReference>
<keyword evidence="15 17" id="KW-0234">DNA repair</keyword>
<dbReference type="EMBL" id="JAPTSV010000005">
    <property type="protein sequence ID" value="KAJ1527462.1"/>
    <property type="molecule type" value="Genomic_DNA"/>
</dbReference>
<evidence type="ECO:0000256" key="13">
    <source>
        <dbReference type="ARBA" id="ARBA00022881"/>
    </source>
</evidence>
<evidence type="ECO:0000313" key="22">
    <source>
        <dbReference type="Proteomes" id="UP001075354"/>
    </source>
</evidence>
<dbReference type="InterPro" id="IPR036279">
    <property type="entry name" value="5-3_exonuclease_C_sf"/>
</dbReference>
<dbReference type="PROSITE" id="PS00842">
    <property type="entry name" value="XPG_2"/>
    <property type="match status" value="1"/>
</dbReference>
<feature type="region of interest" description="Disordered" evidence="18">
    <location>
        <begin position="455"/>
        <end position="481"/>
    </location>
</feature>
<evidence type="ECO:0000256" key="11">
    <source>
        <dbReference type="ARBA" id="ARBA00022839"/>
    </source>
</evidence>
<dbReference type="InterPro" id="IPR044752">
    <property type="entry name" value="PIN-like_EXO1"/>
</dbReference>
<dbReference type="InterPro" id="IPR019974">
    <property type="entry name" value="XPG_CS"/>
</dbReference>
<dbReference type="InterPro" id="IPR029060">
    <property type="entry name" value="PIN-like_dom_sf"/>
</dbReference>
<dbReference type="InterPro" id="IPR006086">
    <property type="entry name" value="XPG-I_dom"/>
</dbReference>
<dbReference type="Gene3D" id="3.40.50.1010">
    <property type="entry name" value="5'-nuclease"/>
    <property type="match status" value="1"/>
</dbReference>
<feature type="region of interest" description="Disordered" evidence="18">
    <location>
        <begin position="698"/>
        <end position="785"/>
    </location>
</feature>
<feature type="region of interest" description="Disordered" evidence="18">
    <location>
        <begin position="598"/>
        <end position="632"/>
    </location>
</feature>
<comment type="cofactor">
    <cofactor evidence="17">
        <name>Mg(2+)</name>
        <dbReference type="ChEBI" id="CHEBI:18420"/>
    </cofactor>
    <text evidence="17">Binds 2 magnesium ions per subunit. They probably participate in the reaction catalyzed by the enzyme. May bind an additional third magnesium ion after substrate binding.</text>
</comment>